<dbReference type="RefSeq" id="WP_305162202.1">
    <property type="nucleotide sequence ID" value="NZ_JAUUTW010000034.1"/>
</dbReference>
<name>A0AA90PGB1_9BACI</name>
<protein>
    <submittedName>
        <fullName evidence="1">Uncharacterized protein</fullName>
    </submittedName>
</protein>
<sequence>MMLQIIKSGNDIQQLYSQKLIKDGIYSQFSNQLITNKTITLGGERTPLFDYKAELRRKKENKDIGTMADDIKALLGVSL</sequence>
<accession>A0AA90PGB1</accession>
<dbReference type="Proteomes" id="UP001178275">
    <property type="component" value="Unassembled WGS sequence"/>
</dbReference>
<dbReference type="EMBL" id="JAUUTW010000034">
    <property type="protein sequence ID" value="MDP1453921.1"/>
    <property type="molecule type" value="Genomic_DNA"/>
</dbReference>
<evidence type="ECO:0000313" key="1">
    <source>
        <dbReference type="EMBL" id="MDP1453921.1"/>
    </source>
</evidence>
<comment type="caution">
    <text evidence="1">The sequence shown here is derived from an EMBL/GenBank/DDBJ whole genome shotgun (WGS) entry which is preliminary data.</text>
</comment>
<reference evidence="1" key="1">
    <citation type="submission" date="2023-07" db="EMBL/GenBank/DDBJ databases">
        <title>Murine gut Bacillus species.</title>
        <authorList>
            <person name="Gutman E."/>
            <person name="Hashuel R."/>
            <person name="Litvak Y."/>
        </authorList>
    </citation>
    <scope>NUCLEOTIDE SEQUENCE</scope>
    <source>
        <strain evidence="1">RU293</strain>
    </source>
</reference>
<organism evidence="1 2">
    <name type="scientific">Peribacillus frigoritolerans</name>
    <dbReference type="NCBI Taxonomy" id="450367"/>
    <lineage>
        <taxon>Bacteria</taxon>
        <taxon>Bacillati</taxon>
        <taxon>Bacillota</taxon>
        <taxon>Bacilli</taxon>
        <taxon>Bacillales</taxon>
        <taxon>Bacillaceae</taxon>
        <taxon>Peribacillus</taxon>
    </lineage>
</organism>
<dbReference type="AlphaFoldDB" id="A0AA90PGB1"/>
<evidence type="ECO:0000313" key="2">
    <source>
        <dbReference type="Proteomes" id="UP001178275"/>
    </source>
</evidence>
<proteinExistence type="predicted"/>
<gene>
    <name evidence="1" type="ORF">Q8G36_23535</name>
</gene>